<evidence type="ECO:0008006" key="3">
    <source>
        <dbReference type="Google" id="ProtNLM"/>
    </source>
</evidence>
<name>A0A2D2AVQ0_9CAUL</name>
<evidence type="ECO:0000313" key="2">
    <source>
        <dbReference type="Proteomes" id="UP000228945"/>
    </source>
</evidence>
<keyword evidence="2" id="KW-1185">Reference proteome</keyword>
<dbReference type="EMBL" id="CP024201">
    <property type="protein sequence ID" value="ATQ42037.1"/>
    <property type="molecule type" value="Genomic_DNA"/>
</dbReference>
<gene>
    <name evidence="1" type="ORF">CSW64_06215</name>
</gene>
<evidence type="ECO:0000313" key="1">
    <source>
        <dbReference type="EMBL" id="ATQ42037.1"/>
    </source>
</evidence>
<protein>
    <recommendedName>
        <fullName evidence="3">NADP-dependent oxidoreductase domain-containing protein</fullName>
    </recommendedName>
</protein>
<proteinExistence type="predicted"/>
<accession>A0A2D2AVQ0</accession>
<dbReference type="Proteomes" id="UP000228945">
    <property type="component" value="Chromosome"/>
</dbReference>
<sequence>MRYRPFGKSGQVVSAVSLLCDGSARRSARDWRDLTGAALDLGVNTFELVGDAPALIEGVIDVLSEVERELLVIAWRPTIPAAAARTIEALLEQTGLQQFEIVMLPGPADAGLQTLRTERRIRAFGLAGEDDAADALIAAGGHQVLATPYTPISGWKERNRIKAAAARDMAVFAHDVLPEALRPKPAPMLKKALFRDKAHPLAGAGSYQFLDSTPGWTPEEICLAHVLTEPAVASVRVAPESLAHLQGLAETAERDLPAGVSAQIEMARFSVASA</sequence>
<dbReference type="AlphaFoldDB" id="A0A2D2AVQ0"/>
<dbReference type="InterPro" id="IPR036812">
    <property type="entry name" value="NAD(P)_OxRdtase_dom_sf"/>
</dbReference>
<dbReference type="SUPFAM" id="SSF51430">
    <property type="entry name" value="NAD(P)-linked oxidoreductase"/>
    <property type="match status" value="1"/>
</dbReference>
<dbReference type="OrthoDB" id="7348196at2"/>
<dbReference type="RefSeq" id="WP_099621293.1">
    <property type="nucleotide sequence ID" value="NZ_CP024201.1"/>
</dbReference>
<reference evidence="1 2" key="1">
    <citation type="submission" date="2017-10" db="EMBL/GenBank/DDBJ databases">
        <title>Genome sequence of Caulobacter mirabilis FWC38.</title>
        <authorList>
            <person name="Fiebig A."/>
            <person name="Crosson S."/>
        </authorList>
    </citation>
    <scope>NUCLEOTIDE SEQUENCE [LARGE SCALE GENOMIC DNA]</scope>
    <source>
        <strain evidence="1 2">FWC 38</strain>
    </source>
</reference>
<dbReference type="Gene3D" id="3.20.20.100">
    <property type="entry name" value="NADP-dependent oxidoreductase domain"/>
    <property type="match status" value="1"/>
</dbReference>
<dbReference type="KEGG" id="cmb:CSW64_06215"/>
<organism evidence="1 2">
    <name type="scientific">Caulobacter mirabilis</name>
    <dbReference type="NCBI Taxonomy" id="69666"/>
    <lineage>
        <taxon>Bacteria</taxon>
        <taxon>Pseudomonadati</taxon>
        <taxon>Pseudomonadota</taxon>
        <taxon>Alphaproteobacteria</taxon>
        <taxon>Caulobacterales</taxon>
        <taxon>Caulobacteraceae</taxon>
        <taxon>Caulobacter</taxon>
    </lineage>
</organism>